<gene>
    <name evidence="10" type="ORF">P167DRAFT_526050</name>
</gene>
<evidence type="ECO:0000313" key="11">
    <source>
        <dbReference type="Proteomes" id="UP000277580"/>
    </source>
</evidence>
<dbReference type="FunFam" id="1.10.1090.10:FF:000001">
    <property type="entry name" value="Cytochrome b-c1 complex subunit 7"/>
    <property type="match status" value="1"/>
</dbReference>
<dbReference type="Proteomes" id="UP000277580">
    <property type="component" value="Unassembled WGS sequence"/>
</dbReference>
<evidence type="ECO:0000256" key="8">
    <source>
        <dbReference type="ARBA" id="ARBA00023136"/>
    </source>
</evidence>
<evidence type="ECO:0000256" key="3">
    <source>
        <dbReference type="ARBA" id="ARBA00022448"/>
    </source>
</evidence>
<comment type="function">
    <text evidence="9">Component of the ubiquinol-cytochrome c oxidoreductase, a multisubunit transmembrane complex that is part of the mitochondrial electron transport chain which drives oxidative phosphorylation.</text>
</comment>
<dbReference type="Gene3D" id="1.10.1090.10">
    <property type="entry name" value="Cytochrome b-c1 complex subunit 7"/>
    <property type="match status" value="1"/>
</dbReference>
<proteinExistence type="inferred from homology"/>
<keyword evidence="3 9" id="KW-0813">Transport</keyword>
<organism evidence="10 11">
    <name type="scientific">Morchella conica CCBAS932</name>
    <dbReference type="NCBI Taxonomy" id="1392247"/>
    <lineage>
        <taxon>Eukaryota</taxon>
        <taxon>Fungi</taxon>
        <taxon>Dikarya</taxon>
        <taxon>Ascomycota</taxon>
        <taxon>Pezizomycotina</taxon>
        <taxon>Pezizomycetes</taxon>
        <taxon>Pezizales</taxon>
        <taxon>Morchellaceae</taxon>
        <taxon>Morchella</taxon>
    </lineage>
</organism>
<dbReference type="Pfam" id="PF02271">
    <property type="entry name" value="UCR_14kD"/>
    <property type="match status" value="1"/>
</dbReference>
<dbReference type="SUPFAM" id="SSF81524">
    <property type="entry name" value="14 kDa protein of cytochrome bc1 complex (Ubiquinol-cytochrome c reductase)"/>
    <property type="match status" value="1"/>
</dbReference>
<evidence type="ECO:0000256" key="5">
    <source>
        <dbReference type="ARBA" id="ARBA00022792"/>
    </source>
</evidence>
<dbReference type="STRING" id="1392247.A0A3N4KPK1"/>
<dbReference type="GO" id="GO:0006122">
    <property type="term" value="P:mitochondrial electron transport, ubiquinol to cytochrome c"/>
    <property type="evidence" value="ECO:0007669"/>
    <property type="project" value="InterPro"/>
</dbReference>
<evidence type="ECO:0000256" key="4">
    <source>
        <dbReference type="ARBA" id="ARBA00022660"/>
    </source>
</evidence>
<dbReference type="InterPro" id="IPR036544">
    <property type="entry name" value="QCR7_sf"/>
</dbReference>
<dbReference type="PANTHER" id="PTHR12022:SF0">
    <property type="entry name" value="CYTOCHROME B-C1 COMPLEX SUBUNIT 7"/>
    <property type="match status" value="1"/>
</dbReference>
<keyword evidence="4 9" id="KW-0679">Respiratory chain</keyword>
<dbReference type="InParanoid" id="A0A3N4KPK1"/>
<keyword evidence="5 9" id="KW-0999">Mitochondrion inner membrane</keyword>
<keyword evidence="11" id="KW-1185">Reference proteome</keyword>
<comment type="similarity">
    <text evidence="2 9">Belongs to the UQCRB/QCR7 family.</text>
</comment>
<keyword evidence="8 9" id="KW-0472">Membrane</keyword>
<evidence type="ECO:0000256" key="9">
    <source>
        <dbReference type="PIRNR" id="PIRNR000022"/>
    </source>
</evidence>
<evidence type="ECO:0000313" key="10">
    <source>
        <dbReference type="EMBL" id="RPB10291.1"/>
    </source>
</evidence>
<sequence length="122" mass="13939">MPPLSIAKSIVARPWLQRVLGPVANRYADLAGYRQIGLVADDLIIEETDVVQQAIKRLPPKVAYDRMFRMRRAVQCSVAHQILPKQDQTKPEDDVPYLSPYIEEIEAELRERNELDSLAKAK</sequence>
<dbReference type="EMBL" id="ML119144">
    <property type="protein sequence ID" value="RPB10291.1"/>
    <property type="molecule type" value="Genomic_DNA"/>
</dbReference>
<dbReference type="AlphaFoldDB" id="A0A3N4KPK1"/>
<protein>
    <recommendedName>
        <fullName evidence="9">Cytochrome b-c1 complex subunit 7</fullName>
    </recommendedName>
</protein>
<keyword evidence="6 9" id="KW-0249">Electron transport</keyword>
<dbReference type="OrthoDB" id="425749at2759"/>
<name>A0A3N4KPK1_9PEZI</name>
<dbReference type="GO" id="GO:0005743">
    <property type="term" value="C:mitochondrial inner membrane"/>
    <property type="evidence" value="ECO:0007669"/>
    <property type="project" value="UniProtKB-SubCell"/>
</dbReference>
<comment type="subcellular location">
    <subcellularLocation>
        <location evidence="1">Mitochondrion inner membrane</location>
        <topology evidence="1">Peripheral membrane protein</topology>
        <orientation evidence="1">Matrix side</orientation>
    </subcellularLocation>
</comment>
<dbReference type="GO" id="GO:0045275">
    <property type="term" value="C:respiratory chain complex III"/>
    <property type="evidence" value="ECO:0007669"/>
    <property type="project" value="InterPro"/>
</dbReference>
<dbReference type="InterPro" id="IPR003197">
    <property type="entry name" value="QCR7"/>
</dbReference>
<evidence type="ECO:0000256" key="1">
    <source>
        <dbReference type="ARBA" id="ARBA00004443"/>
    </source>
</evidence>
<keyword evidence="7 9" id="KW-0496">Mitochondrion</keyword>
<evidence type="ECO:0000256" key="6">
    <source>
        <dbReference type="ARBA" id="ARBA00022982"/>
    </source>
</evidence>
<accession>A0A3N4KPK1</accession>
<dbReference type="FunCoup" id="A0A3N4KPK1">
    <property type="interactions" value="194"/>
</dbReference>
<reference evidence="10 11" key="1">
    <citation type="journal article" date="2018" name="Nat. Ecol. Evol.">
        <title>Pezizomycetes genomes reveal the molecular basis of ectomycorrhizal truffle lifestyle.</title>
        <authorList>
            <person name="Murat C."/>
            <person name="Payen T."/>
            <person name="Noel B."/>
            <person name="Kuo A."/>
            <person name="Morin E."/>
            <person name="Chen J."/>
            <person name="Kohler A."/>
            <person name="Krizsan K."/>
            <person name="Balestrini R."/>
            <person name="Da Silva C."/>
            <person name="Montanini B."/>
            <person name="Hainaut M."/>
            <person name="Levati E."/>
            <person name="Barry K.W."/>
            <person name="Belfiori B."/>
            <person name="Cichocki N."/>
            <person name="Clum A."/>
            <person name="Dockter R.B."/>
            <person name="Fauchery L."/>
            <person name="Guy J."/>
            <person name="Iotti M."/>
            <person name="Le Tacon F."/>
            <person name="Lindquist E.A."/>
            <person name="Lipzen A."/>
            <person name="Malagnac F."/>
            <person name="Mello A."/>
            <person name="Molinier V."/>
            <person name="Miyauchi S."/>
            <person name="Poulain J."/>
            <person name="Riccioni C."/>
            <person name="Rubini A."/>
            <person name="Sitrit Y."/>
            <person name="Splivallo R."/>
            <person name="Traeger S."/>
            <person name="Wang M."/>
            <person name="Zifcakova L."/>
            <person name="Wipf D."/>
            <person name="Zambonelli A."/>
            <person name="Paolocci F."/>
            <person name="Nowrousian M."/>
            <person name="Ottonello S."/>
            <person name="Baldrian P."/>
            <person name="Spatafora J.W."/>
            <person name="Henrissat B."/>
            <person name="Nagy L.G."/>
            <person name="Aury J.M."/>
            <person name="Wincker P."/>
            <person name="Grigoriev I.V."/>
            <person name="Bonfante P."/>
            <person name="Martin F.M."/>
        </authorList>
    </citation>
    <scope>NUCLEOTIDE SEQUENCE [LARGE SCALE GENOMIC DNA]</scope>
    <source>
        <strain evidence="10 11">CCBAS932</strain>
    </source>
</reference>
<dbReference type="PIRSF" id="PIRSF000022">
    <property type="entry name" value="Bc1_14K"/>
    <property type="match status" value="1"/>
</dbReference>
<evidence type="ECO:0000256" key="7">
    <source>
        <dbReference type="ARBA" id="ARBA00023128"/>
    </source>
</evidence>
<evidence type="ECO:0000256" key="2">
    <source>
        <dbReference type="ARBA" id="ARBA00008554"/>
    </source>
</evidence>
<dbReference type="PANTHER" id="PTHR12022">
    <property type="entry name" value="UBIQUINOL-CYTOCHROME C REDUCTASE COMPLEX 14 KD PROTEIN"/>
    <property type="match status" value="1"/>
</dbReference>